<keyword evidence="10" id="KW-0575">Peroxidase</keyword>
<dbReference type="RefSeq" id="WP_386128859.1">
    <property type="nucleotide sequence ID" value="NZ_JBHTJL010000009.1"/>
</dbReference>
<keyword evidence="4" id="KW-0732">Signal</keyword>
<evidence type="ECO:0000313" key="10">
    <source>
        <dbReference type="EMBL" id="MFD1062731.1"/>
    </source>
</evidence>
<evidence type="ECO:0000259" key="9">
    <source>
        <dbReference type="PROSITE" id="PS51007"/>
    </source>
</evidence>
<dbReference type="SUPFAM" id="SSF46626">
    <property type="entry name" value="Cytochrome c"/>
    <property type="match status" value="2"/>
</dbReference>
<dbReference type="InterPro" id="IPR009056">
    <property type="entry name" value="Cyt_c-like_dom"/>
</dbReference>
<proteinExistence type="predicted"/>
<evidence type="ECO:0000256" key="3">
    <source>
        <dbReference type="ARBA" id="ARBA00022723"/>
    </source>
</evidence>
<keyword evidence="2 8" id="KW-0349">Heme</keyword>
<organism evidence="10 11">
    <name type="scientific">Winogradskyella litorisediminis</name>
    <dbReference type="NCBI Taxonomy" id="1156618"/>
    <lineage>
        <taxon>Bacteria</taxon>
        <taxon>Pseudomonadati</taxon>
        <taxon>Bacteroidota</taxon>
        <taxon>Flavobacteriia</taxon>
        <taxon>Flavobacteriales</taxon>
        <taxon>Flavobacteriaceae</taxon>
        <taxon>Winogradskyella</taxon>
    </lineage>
</organism>
<name>A0ABW3N5I4_9FLAO</name>
<dbReference type="EMBL" id="JBHTJL010000009">
    <property type="protein sequence ID" value="MFD1062731.1"/>
    <property type="molecule type" value="Genomic_DNA"/>
</dbReference>
<accession>A0ABW3N5I4</accession>
<evidence type="ECO:0000256" key="1">
    <source>
        <dbReference type="ARBA" id="ARBA00004418"/>
    </source>
</evidence>
<dbReference type="InterPro" id="IPR051395">
    <property type="entry name" value="Cytochrome_c_Peroxidase/MauG"/>
</dbReference>
<dbReference type="PIRSF" id="PIRSF000294">
    <property type="entry name" value="Cytochrome-c_peroxidase"/>
    <property type="match status" value="1"/>
</dbReference>
<keyword evidence="3 8" id="KW-0479">Metal-binding</keyword>
<feature type="domain" description="Cytochrome c" evidence="9">
    <location>
        <begin position="62"/>
        <end position="165"/>
    </location>
</feature>
<sequence length="358" mass="39648">MKKLGIILAFISLFSSCTKDDNNGYSPVLPESPISIDLNIPQIFSENIIPPVIPADNPLTEEGVALGKRLFFDPILSSDESISCASCHSPQNAFTDNTATSAGVNGTLGNRNSMPLFNLAWNYNERFAWDGKELSLERQALEPVQNPIEMHSNWDDVVTKLENHSEYPSLFEDAFNSITITKELVAKAIAQFERTLISANSKFDRYSLGNATLTPQELNGLDIFLREDKGDCFHCHGNPNNPLWTDNDFHNNGLDATFTDLGLGSVTGDPNDNGKFRSPSLRNLAYTAPYMHDGRFQTLDEVIDFYSEGLQNSPTIDPLMKNVNQGGVQLSDEEKADLKAFLLTLSDPSFLNNPAFQN</sequence>
<gene>
    <name evidence="10" type="ORF">ACFQ1Q_05690</name>
</gene>
<evidence type="ECO:0000256" key="7">
    <source>
        <dbReference type="ARBA" id="ARBA00023004"/>
    </source>
</evidence>
<comment type="subcellular location">
    <subcellularLocation>
        <location evidence="1">Periplasm</location>
    </subcellularLocation>
</comment>
<evidence type="ECO:0000256" key="6">
    <source>
        <dbReference type="ARBA" id="ARBA00023002"/>
    </source>
</evidence>
<dbReference type="Proteomes" id="UP001597013">
    <property type="component" value="Unassembled WGS sequence"/>
</dbReference>
<dbReference type="PANTHER" id="PTHR30600:SF10">
    <property type="entry name" value="BLL6722 PROTEIN"/>
    <property type="match status" value="1"/>
</dbReference>
<evidence type="ECO:0000256" key="8">
    <source>
        <dbReference type="PROSITE-ProRule" id="PRU00433"/>
    </source>
</evidence>
<dbReference type="GO" id="GO:0004601">
    <property type="term" value="F:peroxidase activity"/>
    <property type="evidence" value="ECO:0007669"/>
    <property type="project" value="UniProtKB-KW"/>
</dbReference>
<keyword evidence="11" id="KW-1185">Reference proteome</keyword>
<dbReference type="InterPro" id="IPR036909">
    <property type="entry name" value="Cyt_c-like_dom_sf"/>
</dbReference>
<dbReference type="Pfam" id="PF03150">
    <property type="entry name" value="CCP_MauG"/>
    <property type="match status" value="1"/>
</dbReference>
<keyword evidence="5" id="KW-0574">Periplasm</keyword>
<evidence type="ECO:0000256" key="2">
    <source>
        <dbReference type="ARBA" id="ARBA00022617"/>
    </source>
</evidence>
<protein>
    <submittedName>
        <fullName evidence="10">Cytochrome-c peroxidase</fullName>
    </submittedName>
</protein>
<dbReference type="PANTHER" id="PTHR30600">
    <property type="entry name" value="CYTOCHROME C PEROXIDASE-RELATED"/>
    <property type="match status" value="1"/>
</dbReference>
<evidence type="ECO:0000256" key="4">
    <source>
        <dbReference type="ARBA" id="ARBA00022729"/>
    </source>
</evidence>
<comment type="caution">
    <text evidence="10">The sequence shown here is derived from an EMBL/GenBank/DDBJ whole genome shotgun (WGS) entry which is preliminary data.</text>
</comment>
<dbReference type="PROSITE" id="PS51257">
    <property type="entry name" value="PROKAR_LIPOPROTEIN"/>
    <property type="match status" value="1"/>
</dbReference>
<feature type="domain" description="Cytochrome c" evidence="9">
    <location>
        <begin position="215"/>
        <end position="346"/>
    </location>
</feature>
<evidence type="ECO:0000256" key="5">
    <source>
        <dbReference type="ARBA" id="ARBA00022764"/>
    </source>
</evidence>
<keyword evidence="6" id="KW-0560">Oxidoreductase</keyword>
<dbReference type="InterPro" id="IPR004852">
    <property type="entry name" value="Di-haem_cyt_c_peroxidsae"/>
</dbReference>
<keyword evidence="7 8" id="KW-0408">Iron</keyword>
<dbReference type="Gene3D" id="1.10.760.10">
    <property type="entry name" value="Cytochrome c-like domain"/>
    <property type="match status" value="2"/>
</dbReference>
<dbReference type="InterPro" id="IPR026259">
    <property type="entry name" value="MauG/Cytc_peroxidase"/>
</dbReference>
<evidence type="ECO:0000313" key="11">
    <source>
        <dbReference type="Proteomes" id="UP001597013"/>
    </source>
</evidence>
<reference evidence="11" key="1">
    <citation type="journal article" date="2019" name="Int. J. Syst. Evol. Microbiol.">
        <title>The Global Catalogue of Microorganisms (GCM) 10K type strain sequencing project: providing services to taxonomists for standard genome sequencing and annotation.</title>
        <authorList>
            <consortium name="The Broad Institute Genomics Platform"/>
            <consortium name="The Broad Institute Genome Sequencing Center for Infectious Disease"/>
            <person name="Wu L."/>
            <person name="Ma J."/>
        </authorList>
    </citation>
    <scope>NUCLEOTIDE SEQUENCE [LARGE SCALE GENOMIC DNA]</scope>
    <source>
        <strain evidence="11">CCUG 62215</strain>
    </source>
</reference>
<dbReference type="PROSITE" id="PS51007">
    <property type="entry name" value="CYTC"/>
    <property type="match status" value="2"/>
</dbReference>